<dbReference type="EMBL" id="CP002360">
    <property type="protein sequence ID" value="AEE96140.1"/>
    <property type="molecule type" value="Genomic_DNA"/>
</dbReference>
<dbReference type="AlphaFoldDB" id="F4A293"/>
<reference evidence="2 3" key="2">
    <citation type="journal article" date="2011" name="Stand. Genomic Sci.">
        <title>Complete genome sequence of Mahella australiensis type strain (50-1 BON).</title>
        <authorList>
            <person name="Sikorski J."/>
            <person name="Teshima H."/>
            <person name="Nolan M."/>
            <person name="Lucas S."/>
            <person name="Hammon N."/>
            <person name="Deshpande S."/>
            <person name="Cheng J.F."/>
            <person name="Pitluck S."/>
            <person name="Liolios K."/>
            <person name="Pagani I."/>
            <person name="Ivanova N."/>
            <person name="Huntemann M."/>
            <person name="Mavromatis K."/>
            <person name="Ovchinikova G."/>
            <person name="Pati A."/>
            <person name="Tapia R."/>
            <person name="Han C."/>
            <person name="Goodwin L."/>
            <person name="Chen A."/>
            <person name="Palaniappan K."/>
            <person name="Land M."/>
            <person name="Hauser L."/>
            <person name="Ngatchou-Djao O.D."/>
            <person name="Rohde M."/>
            <person name="Pukall R."/>
            <person name="Spring S."/>
            <person name="Abt B."/>
            <person name="Goker M."/>
            <person name="Detter J.C."/>
            <person name="Woyke T."/>
            <person name="Bristow J."/>
            <person name="Markowitz V."/>
            <person name="Hugenholtz P."/>
            <person name="Eisen J.A."/>
            <person name="Kyrpides N.C."/>
            <person name="Klenk H.P."/>
            <person name="Lapidus A."/>
        </authorList>
    </citation>
    <scope>NUCLEOTIDE SEQUENCE [LARGE SCALE GENOMIC DNA]</scope>
    <source>
        <strain evidence="3">DSM 15567 / CIP 107919 / 50-1 BON</strain>
    </source>
</reference>
<dbReference type="InterPro" id="IPR014214">
    <property type="entry name" value="Dipicolinic_acid_synth_B"/>
</dbReference>
<dbReference type="NCBIfam" id="NF006161">
    <property type="entry name" value="PRK08305.1"/>
    <property type="match status" value="1"/>
</dbReference>
<gene>
    <name evidence="2" type="ordered locus">Mahau_0942</name>
</gene>
<proteinExistence type="predicted"/>
<evidence type="ECO:0000313" key="2">
    <source>
        <dbReference type="EMBL" id="AEE96140.1"/>
    </source>
</evidence>
<dbReference type="NCBIfam" id="TIGR02852">
    <property type="entry name" value="spore_dpaB"/>
    <property type="match status" value="1"/>
</dbReference>
<dbReference type="KEGG" id="mas:Mahau_0942"/>
<dbReference type="InterPro" id="IPR036551">
    <property type="entry name" value="Flavin_trans-like"/>
</dbReference>
<dbReference type="Pfam" id="PF02441">
    <property type="entry name" value="Flavoprotein"/>
    <property type="match status" value="1"/>
</dbReference>
<dbReference type="GO" id="GO:0003824">
    <property type="term" value="F:catalytic activity"/>
    <property type="evidence" value="ECO:0007669"/>
    <property type="project" value="InterPro"/>
</dbReference>
<dbReference type="PIRSF" id="PIRSF001390">
    <property type="entry name" value="Dipicolinate_synth_subunit_B"/>
    <property type="match status" value="1"/>
</dbReference>
<dbReference type="SUPFAM" id="SSF52507">
    <property type="entry name" value="Homo-oligomeric flavin-containing Cys decarboxylases, HFCD"/>
    <property type="match status" value="1"/>
</dbReference>
<organism evidence="2 3">
    <name type="scientific">Mahella australiensis (strain DSM 15567 / CIP 107919 / 50-1 BON)</name>
    <dbReference type="NCBI Taxonomy" id="697281"/>
    <lineage>
        <taxon>Bacteria</taxon>
        <taxon>Bacillati</taxon>
        <taxon>Bacillota</taxon>
        <taxon>Clostridia</taxon>
        <taxon>Thermoanaerobacterales</taxon>
        <taxon>Thermoanaerobacterales Family IV. Incertae Sedis</taxon>
        <taxon>Mahella</taxon>
    </lineage>
</organism>
<dbReference type="OrthoDB" id="9792688at2"/>
<dbReference type="InterPro" id="IPR003382">
    <property type="entry name" value="Flavoprotein"/>
</dbReference>
<feature type="domain" description="Flavoprotein" evidence="1">
    <location>
        <begin position="6"/>
        <end position="167"/>
    </location>
</feature>
<dbReference type="RefSeq" id="WP_013780570.1">
    <property type="nucleotide sequence ID" value="NC_015520.1"/>
</dbReference>
<name>F4A293_MAHA5</name>
<dbReference type="Proteomes" id="UP000008457">
    <property type="component" value="Chromosome"/>
</dbReference>
<evidence type="ECO:0000313" key="3">
    <source>
        <dbReference type="Proteomes" id="UP000008457"/>
    </source>
</evidence>
<sequence>MSLTGKRIGMGMTGSFCTFDKVLPQIQKMVDVGADVIPILSNVVSTADTRFMTRQQLFDALINITGKQPLTAITDVEPIGPKKLLDVMVVAPCTGNSLAKLANGITDTPVLMAVKSHLRNQRPVVIAISSNDILGNNARNLGAVLIMKNVFLVPFRQDDPVKKQNSVVADMDLIIPAIEAALENRQLEPLMLAPVI</sequence>
<dbReference type="STRING" id="697281.Mahau_0942"/>
<dbReference type="eggNOG" id="COG0452">
    <property type="taxonomic scope" value="Bacteria"/>
</dbReference>
<dbReference type="Gene3D" id="3.40.50.1950">
    <property type="entry name" value="Flavin prenyltransferase-like"/>
    <property type="match status" value="1"/>
</dbReference>
<evidence type="ECO:0000259" key="1">
    <source>
        <dbReference type="Pfam" id="PF02441"/>
    </source>
</evidence>
<reference evidence="3" key="1">
    <citation type="submission" date="2010-11" db="EMBL/GenBank/DDBJ databases">
        <title>The complete genome of Mahella australiensis DSM 15567.</title>
        <authorList>
            <consortium name="US DOE Joint Genome Institute (JGI-PGF)"/>
            <person name="Lucas S."/>
            <person name="Copeland A."/>
            <person name="Lapidus A."/>
            <person name="Bruce D."/>
            <person name="Goodwin L."/>
            <person name="Pitluck S."/>
            <person name="Kyrpides N."/>
            <person name="Mavromatis K."/>
            <person name="Pagani I."/>
            <person name="Ivanova N."/>
            <person name="Teshima H."/>
            <person name="Brettin T."/>
            <person name="Detter J.C."/>
            <person name="Han C."/>
            <person name="Tapia R."/>
            <person name="Land M."/>
            <person name="Hauser L."/>
            <person name="Markowitz V."/>
            <person name="Cheng J.-F."/>
            <person name="Hugenholtz P."/>
            <person name="Woyke T."/>
            <person name="Wu D."/>
            <person name="Spring S."/>
            <person name="Pukall R."/>
            <person name="Steenblock K."/>
            <person name="Schneider S."/>
            <person name="Klenk H.-P."/>
            <person name="Eisen J.A."/>
        </authorList>
    </citation>
    <scope>NUCLEOTIDE SEQUENCE [LARGE SCALE GENOMIC DNA]</scope>
    <source>
        <strain evidence="3">DSM 15567 / CIP 107919 / 50-1 BON</strain>
    </source>
</reference>
<protein>
    <submittedName>
        <fullName evidence="2">Dipicolinic acid synthetase, B subunit</fullName>
    </submittedName>
</protein>
<keyword evidence="3" id="KW-1185">Reference proteome</keyword>
<accession>F4A293</accession>
<dbReference type="HOGENOM" id="CLU_118958_0_0_9"/>